<dbReference type="RefSeq" id="WP_124867919.1">
    <property type="nucleotide sequence ID" value="NZ_CP034183.1"/>
</dbReference>
<dbReference type="InterPro" id="IPR011008">
    <property type="entry name" value="Dimeric_a/b-barrel"/>
</dbReference>
<evidence type="ECO:0000259" key="4">
    <source>
        <dbReference type="PROSITE" id="PS50956"/>
    </source>
</evidence>
<evidence type="ECO:0000313" key="5">
    <source>
        <dbReference type="EMBL" id="AZI41924.1"/>
    </source>
</evidence>
<protein>
    <submittedName>
        <fullName evidence="5">Lrp/AsnC family transcriptional regulator</fullName>
    </submittedName>
</protein>
<evidence type="ECO:0000256" key="2">
    <source>
        <dbReference type="ARBA" id="ARBA00023125"/>
    </source>
</evidence>
<evidence type="ECO:0000256" key="3">
    <source>
        <dbReference type="ARBA" id="ARBA00023163"/>
    </source>
</evidence>
<accession>A0A3G8YHH7</accession>
<gene>
    <name evidence="5" type="ORF">EHF33_03470</name>
</gene>
<dbReference type="OrthoDB" id="34294at2"/>
<dbReference type="InterPro" id="IPR000485">
    <property type="entry name" value="AsnC-type_HTH_dom"/>
</dbReference>
<dbReference type="CDD" id="cd00090">
    <property type="entry name" value="HTH_ARSR"/>
    <property type="match status" value="1"/>
</dbReference>
<dbReference type="PANTHER" id="PTHR30154">
    <property type="entry name" value="LEUCINE-RESPONSIVE REGULATORY PROTEIN"/>
    <property type="match status" value="1"/>
</dbReference>
<dbReference type="Proteomes" id="UP000276417">
    <property type="component" value="Chromosome 1"/>
</dbReference>
<dbReference type="GO" id="GO:0005829">
    <property type="term" value="C:cytosol"/>
    <property type="evidence" value="ECO:0007669"/>
    <property type="project" value="TreeGrafter"/>
</dbReference>
<sequence length="159" mass="17313">MKHFGQTLDPLDQRILEEVQEDARLSMRELGRRVGLSAPAVTERVRRLEEGGVILGYGARIASKPLGRAITAFVGVQGSGKRDPELVRWAQDNDGVLECHSVTGDNSCILKVALPDVAALEHLLDELIQMGFTCDTSIVLSTPLIRTRLTPAPSSLRAD</sequence>
<dbReference type="Gene3D" id="1.10.10.10">
    <property type="entry name" value="Winged helix-like DNA-binding domain superfamily/Winged helix DNA-binding domain"/>
    <property type="match status" value="1"/>
</dbReference>
<dbReference type="PANTHER" id="PTHR30154:SF53">
    <property type="entry name" value="HTH-TYPE TRANSCRIPTIONAL REGULATOR LRPC"/>
    <property type="match status" value="1"/>
</dbReference>
<keyword evidence="6" id="KW-1185">Reference proteome</keyword>
<dbReference type="FunFam" id="1.10.10.10:FF:000186">
    <property type="entry name" value="AsnC family transcriptional regulator"/>
    <property type="match status" value="1"/>
</dbReference>
<dbReference type="SMART" id="SM00344">
    <property type="entry name" value="HTH_ASNC"/>
    <property type="match status" value="1"/>
</dbReference>
<dbReference type="InterPro" id="IPR011991">
    <property type="entry name" value="ArsR-like_HTH"/>
</dbReference>
<keyword evidence="2" id="KW-0238">DNA-binding</keyword>
<dbReference type="Pfam" id="PF13412">
    <property type="entry name" value="HTH_24"/>
    <property type="match status" value="1"/>
</dbReference>
<dbReference type="KEGG" id="dph:EHF33_03470"/>
<evidence type="ECO:0000313" key="6">
    <source>
        <dbReference type="Proteomes" id="UP000276417"/>
    </source>
</evidence>
<dbReference type="InterPro" id="IPR036388">
    <property type="entry name" value="WH-like_DNA-bd_sf"/>
</dbReference>
<dbReference type="PROSITE" id="PS50956">
    <property type="entry name" value="HTH_ASNC_2"/>
    <property type="match status" value="1"/>
</dbReference>
<name>A0A3G8YHH7_9DEIO</name>
<dbReference type="InterPro" id="IPR036390">
    <property type="entry name" value="WH_DNA-bd_sf"/>
</dbReference>
<dbReference type="AlphaFoldDB" id="A0A3G8YHH7"/>
<dbReference type="Pfam" id="PF01037">
    <property type="entry name" value="AsnC_trans_reg"/>
    <property type="match status" value="1"/>
</dbReference>
<dbReference type="PROSITE" id="PS00519">
    <property type="entry name" value="HTH_ASNC_1"/>
    <property type="match status" value="1"/>
</dbReference>
<dbReference type="InterPro" id="IPR019885">
    <property type="entry name" value="Tscrpt_reg_HTH_AsnC-type_CS"/>
</dbReference>
<feature type="domain" description="HTH asnC-type" evidence="4">
    <location>
        <begin position="8"/>
        <end position="69"/>
    </location>
</feature>
<dbReference type="GO" id="GO:0043200">
    <property type="term" value="P:response to amino acid"/>
    <property type="evidence" value="ECO:0007669"/>
    <property type="project" value="TreeGrafter"/>
</dbReference>
<keyword evidence="1" id="KW-0805">Transcription regulation</keyword>
<dbReference type="InterPro" id="IPR019888">
    <property type="entry name" value="Tscrpt_reg_AsnC-like"/>
</dbReference>
<dbReference type="SUPFAM" id="SSF54909">
    <property type="entry name" value="Dimeric alpha+beta barrel"/>
    <property type="match status" value="1"/>
</dbReference>
<dbReference type="InterPro" id="IPR019887">
    <property type="entry name" value="Tscrpt_reg_AsnC/Lrp_C"/>
</dbReference>
<proteinExistence type="predicted"/>
<dbReference type="SUPFAM" id="SSF46785">
    <property type="entry name" value="Winged helix' DNA-binding domain"/>
    <property type="match status" value="1"/>
</dbReference>
<dbReference type="Gene3D" id="3.30.70.920">
    <property type="match status" value="1"/>
</dbReference>
<keyword evidence="3" id="KW-0804">Transcription</keyword>
<reference evidence="5 6" key="1">
    <citation type="submission" date="2018-11" db="EMBL/GenBank/DDBJ databases">
        <title>Deinococcus shelandsis sp. nov., isolated from South Shetland Islands soil of Antarctica.</title>
        <authorList>
            <person name="Tian J."/>
        </authorList>
    </citation>
    <scope>NUCLEOTIDE SEQUENCE [LARGE SCALE GENOMIC DNA]</scope>
    <source>
        <strain evidence="5 6">S14-83T</strain>
    </source>
</reference>
<evidence type="ECO:0000256" key="1">
    <source>
        <dbReference type="ARBA" id="ARBA00023015"/>
    </source>
</evidence>
<organism evidence="5 6">
    <name type="scientific">Deinococcus psychrotolerans</name>
    <dbReference type="NCBI Taxonomy" id="2489213"/>
    <lineage>
        <taxon>Bacteria</taxon>
        <taxon>Thermotogati</taxon>
        <taxon>Deinococcota</taxon>
        <taxon>Deinococci</taxon>
        <taxon>Deinococcales</taxon>
        <taxon>Deinococcaceae</taxon>
        <taxon>Deinococcus</taxon>
    </lineage>
</organism>
<dbReference type="PRINTS" id="PR00033">
    <property type="entry name" value="HTHASNC"/>
</dbReference>
<dbReference type="EMBL" id="CP034183">
    <property type="protein sequence ID" value="AZI41924.1"/>
    <property type="molecule type" value="Genomic_DNA"/>
</dbReference>
<dbReference type="GO" id="GO:0043565">
    <property type="term" value="F:sequence-specific DNA binding"/>
    <property type="evidence" value="ECO:0007669"/>
    <property type="project" value="InterPro"/>
</dbReference>